<reference evidence="3 4" key="1">
    <citation type="submission" date="2019-01" db="EMBL/GenBank/DDBJ databases">
        <title>Ktedonosporobacter rubrisoli SCAWS-G2.</title>
        <authorList>
            <person name="Huang Y."/>
            <person name="Yan B."/>
        </authorList>
    </citation>
    <scope>NUCLEOTIDE SEQUENCE [LARGE SCALE GENOMIC DNA]</scope>
    <source>
        <strain evidence="3 4">SCAWS-G2</strain>
    </source>
</reference>
<evidence type="ECO:0000313" key="3">
    <source>
        <dbReference type="EMBL" id="QBD81897.1"/>
    </source>
</evidence>
<feature type="compositionally biased region" description="Polar residues" evidence="1">
    <location>
        <begin position="257"/>
        <end position="266"/>
    </location>
</feature>
<organism evidence="3 4">
    <name type="scientific">Ktedonosporobacter rubrisoli</name>
    <dbReference type="NCBI Taxonomy" id="2509675"/>
    <lineage>
        <taxon>Bacteria</taxon>
        <taxon>Bacillati</taxon>
        <taxon>Chloroflexota</taxon>
        <taxon>Ktedonobacteria</taxon>
        <taxon>Ktedonobacterales</taxon>
        <taxon>Ktedonosporobacteraceae</taxon>
        <taxon>Ktedonosporobacter</taxon>
    </lineage>
</organism>
<dbReference type="Proteomes" id="UP000290365">
    <property type="component" value="Chromosome"/>
</dbReference>
<proteinExistence type="predicted"/>
<feature type="compositionally biased region" description="Low complexity" evidence="1">
    <location>
        <begin position="338"/>
        <end position="348"/>
    </location>
</feature>
<gene>
    <name evidence="3" type="ORF">EPA93_40355</name>
</gene>
<keyword evidence="4" id="KW-1185">Reference proteome</keyword>
<accession>A0A4P6K166</accession>
<feature type="transmembrane region" description="Helical" evidence="2">
    <location>
        <begin position="398"/>
        <end position="421"/>
    </location>
</feature>
<dbReference type="KEGG" id="kbs:EPA93_40355"/>
<feature type="region of interest" description="Disordered" evidence="1">
    <location>
        <begin position="1"/>
        <end position="28"/>
    </location>
</feature>
<feature type="compositionally biased region" description="Low complexity" evidence="1">
    <location>
        <begin position="294"/>
        <end position="318"/>
    </location>
</feature>
<dbReference type="RefSeq" id="WP_129892958.1">
    <property type="nucleotide sequence ID" value="NZ_CP035758.1"/>
</dbReference>
<name>A0A4P6K166_KTERU</name>
<protein>
    <submittedName>
        <fullName evidence="3">Uncharacterized protein</fullName>
    </submittedName>
</protein>
<evidence type="ECO:0000313" key="4">
    <source>
        <dbReference type="Proteomes" id="UP000290365"/>
    </source>
</evidence>
<dbReference type="EMBL" id="CP035758">
    <property type="protein sequence ID" value="QBD81897.1"/>
    <property type="molecule type" value="Genomic_DNA"/>
</dbReference>
<evidence type="ECO:0000256" key="2">
    <source>
        <dbReference type="SAM" id="Phobius"/>
    </source>
</evidence>
<feature type="transmembrane region" description="Helical" evidence="2">
    <location>
        <begin position="171"/>
        <end position="193"/>
    </location>
</feature>
<sequence>MPTHRQLEHGRDSLRIPPRTSALPPGSVTVRPRYRGVDPALDEYDIAQIPTRPEPVMWQYESSDYIAESSLPALSLVKRQKSARLAIDEIDTLPPGRAGSSEQQDRRMWANSATLEGCTTTANAQETVADYQALPGSQPSLQARTFHSSAARSTFDWLRWWLLYPGRIERVLWLVGTVLLVGVTGILLSVSLLNIGIAGFCLPANSGRSAARTIATPAGNIGATSTPMPTSTSQATPTPEATTAVKATPESEPAQPTAGTSATLTPTAIPVLWLPQPTPDVGQPQPSPTAGQKTSTPEPTAVTPTTTHTPAAGSPTPTRQATDGATPTSSPVSATPDTTESAASTVATATITPTVTQTAVTTDGANNGTDALSQSAVLPLLALPPNWGEPATDMLARMWSGVLTLGITFALIILGIVALIVQQRSAAQVEPNKGCEREPGRPEA</sequence>
<feature type="compositionally biased region" description="Basic and acidic residues" evidence="1">
    <location>
        <begin position="1"/>
        <end position="14"/>
    </location>
</feature>
<feature type="compositionally biased region" description="Polar residues" evidence="1">
    <location>
        <begin position="222"/>
        <end position="241"/>
    </location>
</feature>
<keyword evidence="2" id="KW-1133">Transmembrane helix</keyword>
<feature type="region of interest" description="Disordered" evidence="1">
    <location>
        <begin position="218"/>
        <end position="348"/>
    </location>
</feature>
<keyword evidence="2" id="KW-0472">Membrane</keyword>
<keyword evidence="2" id="KW-0812">Transmembrane</keyword>
<dbReference type="AlphaFoldDB" id="A0A4P6K166"/>
<evidence type="ECO:0000256" key="1">
    <source>
        <dbReference type="SAM" id="MobiDB-lite"/>
    </source>
</evidence>
<dbReference type="OrthoDB" id="161547at2"/>
<feature type="compositionally biased region" description="Polar residues" evidence="1">
    <location>
        <begin position="319"/>
        <end position="337"/>
    </location>
</feature>